<dbReference type="EC" id="2.1.1.-" evidence="1"/>
<keyword evidence="1" id="KW-0489">Methyltransferase</keyword>
<accession>A0ACC2SC49</accession>
<keyword evidence="2" id="KW-1185">Reference proteome</keyword>
<organism evidence="1 2">
    <name type="scientific">Entomophthora muscae</name>
    <dbReference type="NCBI Taxonomy" id="34485"/>
    <lineage>
        <taxon>Eukaryota</taxon>
        <taxon>Fungi</taxon>
        <taxon>Fungi incertae sedis</taxon>
        <taxon>Zoopagomycota</taxon>
        <taxon>Entomophthoromycotina</taxon>
        <taxon>Entomophthoromycetes</taxon>
        <taxon>Entomophthorales</taxon>
        <taxon>Entomophthoraceae</taxon>
        <taxon>Entomophthora</taxon>
    </lineage>
</organism>
<dbReference type="EMBL" id="QTSX02005291">
    <property type="protein sequence ID" value="KAJ9059992.1"/>
    <property type="molecule type" value="Genomic_DNA"/>
</dbReference>
<sequence>MSQEWWDPTGNFKLLHAMNLPRVEYILGQLNSNEFIGKDKFNSLKPLEGLKVLDVGCGGGILSESLARLGARVTAVDASHQNIAIAKLHKAQDPLLNDTPDRLQYFCMTSHDLLAKTGPGAFDIVCSLEVIEHVQQPQEFIHCLKELVCPNGPVFVSTINRNPLSYLLTIGMAEHVLRLTPVGTHHFDKYITPEELKNMMHTSGLTTQNMTNIHFNPLHGLWHLGDSIYPQRSLLPPVNYIAISTRNSD</sequence>
<gene>
    <name evidence="1" type="primary">COQ3_2</name>
    <name evidence="1" type="ORF">DSO57_1035643</name>
</gene>
<protein>
    <submittedName>
        <fullName evidence="1">Hexaprenyldihydroxybenzoate methyltransferase, mitochondrial</fullName>
        <ecNumber evidence="1">2.1.1.-</ecNumber>
    </submittedName>
</protein>
<evidence type="ECO:0000313" key="2">
    <source>
        <dbReference type="Proteomes" id="UP001165960"/>
    </source>
</evidence>
<keyword evidence="1" id="KW-0808">Transferase</keyword>
<dbReference type="Proteomes" id="UP001165960">
    <property type="component" value="Unassembled WGS sequence"/>
</dbReference>
<reference evidence="1" key="1">
    <citation type="submission" date="2022-04" db="EMBL/GenBank/DDBJ databases">
        <title>Genome of the entomopathogenic fungus Entomophthora muscae.</title>
        <authorList>
            <person name="Elya C."/>
            <person name="Lovett B.R."/>
            <person name="Lee E."/>
            <person name="Macias A.M."/>
            <person name="Hajek A.E."/>
            <person name="De Bivort B.L."/>
            <person name="Kasson M.T."/>
            <person name="De Fine Licht H.H."/>
            <person name="Stajich J.E."/>
        </authorList>
    </citation>
    <scope>NUCLEOTIDE SEQUENCE</scope>
    <source>
        <strain evidence="1">Berkeley</strain>
    </source>
</reference>
<name>A0ACC2SC49_9FUNG</name>
<proteinExistence type="predicted"/>
<comment type="caution">
    <text evidence="1">The sequence shown here is derived from an EMBL/GenBank/DDBJ whole genome shotgun (WGS) entry which is preliminary data.</text>
</comment>
<evidence type="ECO:0000313" key="1">
    <source>
        <dbReference type="EMBL" id="KAJ9059992.1"/>
    </source>
</evidence>